<feature type="region of interest" description="Disordered" evidence="5">
    <location>
        <begin position="128"/>
        <end position="168"/>
    </location>
</feature>
<feature type="compositionally biased region" description="Basic and acidic residues" evidence="5">
    <location>
        <begin position="128"/>
        <end position="154"/>
    </location>
</feature>
<keyword evidence="3" id="KW-0862">Zinc</keyword>
<dbReference type="InterPro" id="IPR043145">
    <property type="entry name" value="Znf_ZZ_sf"/>
</dbReference>
<dbReference type="eggNOG" id="ENOG502S77W">
    <property type="taxonomic scope" value="Eukaryota"/>
</dbReference>
<sequence>MDRPFTRPLSTADISTSLADLFKQPHPSNNSEILGLLYHLAETCSKNIGVVHRGITCDGCGTSPIVGTRYHCSECVDVDLCQYCVVLRKHQWSHVLIKIKIPAPLKYSPQWVCEGWTGCDNDVITRTNVKEEETNGSRDEPCDKNDSDTNHMEAHVLSNDPPQDDLSDKEKHTISAQTGIEPNAVQKAWRKFFVLCDERDPEPSEIKSTSFYISHSKLIATYTIVSGDDRPDATQENIVRLYNLSRHPTRVSFVDFLTVEHWMDSTAPHCELDLVAGFFDLNKNEGPSSTRKRVSRMALLHSLMKLFNTIITQQIWWGANNESRDMEEIVTGPGPVSSKFQEYNDFIRQRYFDRKPFPKEDHPDGDMSKPYLQPPISAIGSMENMARDTPVDALHAHFGGHYSLLQEMIGMACGTELMNPLLKILKSRGVIDRKTRHIIGDVHVMAGDQEAMLLISRLAGLIRKLRG</sequence>
<dbReference type="VEuPathDB" id="FungiDB:YALI0_E08228g"/>
<dbReference type="CDD" id="cd02341">
    <property type="entry name" value="ZZ_ZZZ3"/>
    <property type="match status" value="1"/>
</dbReference>
<dbReference type="RefSeq" id="XP_503689.2">
    <property type="nucleotide sequence ID" value="XM_503689.3"/>
</dbReference>
<dbReference type="EMBL" id="CP017557">
    <property type="protein sequence ID" value="AOW05118.1"/>
    <property type="molecule type" value="Genomic_DNA"/>
</dbReference>
<dbReference type="GO" id="GO:0008270">
    <property type="term" value="F:zinc ion binding"/>
    <property type="evidence" value="ECO:0007669"/>
    <property type="project" value="UniProtKB-KW"/>
</dbReference>
<evidence type="ECO:0000256" key="5">
    <source>
        <dbReference type="SAM" id="MobiDB-lite"/>
    </source>
</evidence>
<dbReference type="PANTHER" id="PTHR20930">
    <property type="entry name" value="OVARIAN CARCINOMA ANTIGEN CA125-RELATED"/>
    <property type="match status" value="1"/>
</dbReference>
<dbReference type="Proteomes" id="UP000182444">
    <property type="component" value="Chromosome 1E"/>
</dbReference>
<dbReference type="Pfam" id="PF00569">
    <property type="entry name" value="ZZ"/>
    <property type="match status" value="1"/>
</dbReference>
<organism evidence="7 8">
    <name type="scientific">Yarrowia lipolytica</name>
    <name type="common">Candida lipolytica</name>
    <dbReference type="NCBI Taxonomy" id="4952"/>
    <lineage>
        <taxon>Eukaryota</taxon>
        <taxon>Fungi</taxon>
        <taxon>Dikarya</taxon>
        <taxon>Ascomycota</taxon>
        <taxon>Saccharomycotina</taxon>
        <taxon>Dipodascomycetes</taxon>
        <taxon>Dipodascales</taxon>
        <taxon>Dipodascales incertae sedis</taxon>
        <taxon>Yarrowia</taxon>
    </lineage>
</organism>
<dbReference type="Gene3D" id="3.30.60.90">
    <property type="match status" value="1"/>
</dbReference>
<dbReference type="KEGG" id="yli:2912481"/>
<evidence type="ECO:0000256" key="1">
    <source>
        <dbReference type="ARBA" id="ARBA00022723"/>
    </source>
</evidence>
<dbReference type="PROSITE" id="PS50135">
    <property type="entry name" value="ZF_ZZ_2"/>
    <property type="match status" value="1"/>
</dbReference>
<reference evidence="7 8" key="1">
    <citation type="journal article" date="2016" name="PLoS ONE">
        <title>Sequence Assembly of Yarrowia lipolytica Strain W29/CLIB89 Shows Transposable Element Diversity.</title>
        <authorList>
            <person name="Magnan C."/>
            <person name="Yu J."/>
            <person name="Chang I."/>
            <person name="Jahn E."/>
            <person name="Kanomata Y."/>
            <person name="Wu J."/>
            <person name="Zeller M."/>
            <person name="Oakes M."/>
            <person name="Baldi P."/>
            <person name="Sandmeyer S."/>
        </authorList>
    </citation>
    <scope>NUCLEOTIDE SEQUENCE [LARGE SCALE GENOMIC DNA]</scope>
    <source>
        <strain evidence="8">CLIB89(W29)</strain>
    </source>
</reference>
<dbReference type="PROSITE" id="PS01357">
    <property type="entry name" value="ZF_ZZ_1"/>
    <property type="match status" value="1"/>
</dbReference>
<dbReference type="PANTHER" id="PTHR20930:SF0">
    <property type="entry name" value="PROTEIN ILRUN"/>
    <property type="match status" value="1"/>
</dbReference>
<evidence type="ECO:0000256" key="3">
    <source>
        <dbReference type="ARBA" id="ARBA00022833"/>
    </source>
</evidence>
<dbReference type="InterPro" id="IPR041981">
    <property type="entry name" value="ZZZ3_ZZ"/>
</dbReference>
<evidence type="ECO:0000259" key="6">
    <source>
        <dbReference type="PROSITE" id="PS50135"/>
    </source>
</evidence>
<dbReference type="GeneID" id="2912481"/>
<accession>A0A1D8NHL3</accession>
<evidence type="ECO:0000313" key="8">
    <source>
        <dbReference type="Proteomes" id="UP000182444"/>
    </source>
</evidence>
<protein>
    <recommendedName>
        <fullName evidence="6">ZZ-type domain-containing protein</fullName>
    </recommendedName>
</protein>
<gene>
    <name evidence="7" type="ORF">YALI1_E10055g</name>
</gene>
<keyword evidence="1" id="KW-0479">Metal-binding</keyword>
<keyword evidence="2 4" id="KW-0863">Zinc-finger</keyword>
<dbReference type="AlphaFoldDB" id="A0A1D8NHL3"/>
<dbReference type="InterPro" id="IPR000433">
    <property type="entry name" value="Znf_ZZ"/>
</dbReference>
<evidence type="ECO:0000256" key="4">
    <source>
        <dbReference type="PROSITE-ProRule" id="PRU00228"/>
    </source>
</evidence>
<evidence type="ECO:0000313" key="7">
    <source>
        <dbReference type="EMBL" id="AOW05118.1"/>
    </source>
</evidence>
<dbReference type="VEuPathDB" id="FungiDB:YALI1_E10055g"/>
<dbReference type="SMART" id="SM00291">
    <property type="entry name" value="ZnF_ZZ"/>
    <property type="match status" value="1"/>
</dbReference>
<proteinExistence type="predicted"/>
<feature type="domain" description="ZZ-type" evidence="6">
    <location>
        <begin position="52"/>
        <end position="104"/>
    </location>
</feature>
<evidence type="ECO:0000256" key="2">
    <source>
        <dbReference type="ARBA" id="ARBA00022771"/>
    </source>
</evidence>
<name>A0A1D8NHL3_YARLL</name>
<dbReference type="SUPFAM" id="SSF57850">
    <property type="entry name" value="RING/U-box"/>
    <property type="match status" value="1"/>
</dbReference>